<dbReference type="Proteomes" id="UP000006038">
    <property type="component" value="Chromosome 6"/>
</dbReference>
<reference evidence="1" key="2">
    <citation type="submission" date="2013-04" db="UniProtKB">
        <authorList>
            <consortium name="EnsemblPlants"/>
        </authorList>
    </citation>
    <scope>IDENTIFICATION</scope>
</reference>
<dbReference type="Gramene" id="OB06G18480.1">
    <property type="protein sequence ID" value="OB06G18480.1"/>
    <property type="gene ID" value="OB06G18480"/>
</dbReference>
<name>J3MCV4_ORYBR</name>
<keyword evidence="2" id="KW-1185">Reference proteome</keyword>
<protein>
    <submittedName>
        <fullName evidence="1">Uncharacterized protein</fullName>
    </submittedName>
</protein>
<reference evidence="1" key="1">
    <citation type="journal article" date="2013" name="Nat. Commun.">
        <title>Whole-genome sequencing of Oryza brachyantha reveals mechanisms underlying Oryza genome evolution.</title>
        <authorList>
            <person name="Chen J."/>
            <person name="Huang Q."/>
            <person name="Gao D."/>
            <person name="Wang J."/>
            <person name="Lang Y."/>
            <person name="Liu T."/>
            <person name="Li B."/>
            <person name="Bai Z."/>
            <person name="Luis Goicoechea J."/>
            <person name="Liang C."/>
            <person name="Chen C."/>
            <person name="Zhang W."/>
            <person name="Sun S."/>
            <person name="Liao Y."/>
            <person name="Zhang X."/>
            <person name="Yang L."/>
            <person name="Song C."/>
            <person name="Wang M."/>
            <person name="Shi J."/>
            <person name="Liu G."/>
            <person name="Liu J."/>
            <person name="Zhou H."/>
            <person name="Zhou W."/>
            <person name="Yu Q."/>
            <person name="An N."/>
            <person name="Chen Y."/>
            <person name="Cai Q."/>
            <person name="Wang B."/>
            <person name="Liu B."/>
            <person name="Min J."/>
            <person name="Huang Y."/>
            <person name="Wu H."/>
            <person name="Li Z."/>
            <person name="Zhang Y."/>
            <person name="Yin Y."/>
            <person name="Song W."/>
            <person name="Jiang J."/>
            <person name="Jackson S.A."/>
            <person name="Wing R.A."/>
            <person name="Wang J."/>
            <person name="Chen M."/>
        </authorList>
    </citation>
    <scope>NUCLEOTIDE SEQUENCE [LARGE SCALE GENOMIC DNA]</scope>
    <source>
        <strain evidence="1">cv. IRGC 101232</strain>
    </source>
</reference>
<evidence type="ECO:0000313" key="1">
    <source>
        <dbReference type="EnsemblPlants" id="OB06G18480.1"/>
    </source>
</evidence>
<dbReference type="AlphaFoldDB" id="J3MCV4"/>
<proteinExistence type="predicted"/>
<sequence>MTDEGNHQRVGSNSGESWVRRSALGFGSNIGDWECRASWREERK</sequence>
<dbReference type="HOGENOM" id="CLU_3225439_0_0_1"/>
<dbReference type="EnsemblPlants" id="OB06G18480.1">
    <property type="protein sequence ID" value="OB06G18480.1"/>
    <property type="gene ID" value="OB06G18480"/>
</dbReference>
<evidence type="ECO:0000313" key="2">
    <source>
        <dbReference type="Proteomes" id="UP000006038"/>
    </source>
</evidence>
<organism evidence="1">
    <name type="scientific">Oryza brachyantha</name>
    <name type="common">malo sina</name>
    <dbReference type="NCBI Taxonomy" id="4533"/>
    <lineage>
        <taxon>Eukaryota</taxon>
        <taxon>Viridiplantae</taxon>
        <taxon>Streptophyta</taxon>
        <taxon>Embryophyta</taxon>
        <taxon>Tracheophyta</taxon>
        <taxon>Spermatophyta</taxon>
        <taxon>Magnoliopsida</taxon>
        <taxon>Liliopsida</taxon>
        <taxon>Poales</taxon>
        <taxon>Poaceae</taxon>
        <taxon>BOP clade</taxon>
        <taxon>Oryzoideae</taxon>
        <taxon>Oryzeae</taxon>
        <taxon>Oryzinae</taxon>
        <taxon>Oryza</taxon>
    </lineage>
</organism>
<accession>J3MCV4</accession>